<dbReference type="STRING" id="90262.A0A1X2IU32"/>
<organism evidence="3 4">
    <name type="scientific">Absidia repens</name>
    <dbReference type="NCBI Taxonomy" id="90262"/>
    <lineage>
        <taxon>Eukaryota</taxon>
        <taxon>Fungi</taxon>
        <taxon>Fungi incertae sedis</taxon>
        <taxon>Mucoromycota</taxon>
        <taxon>Mucoromycotina</taxon>
        <taxon>Mucoromycetes</taxon>
        <taxon>Mucorales</taxon>
        <taxon>Cunninghamellaceae</taxon>
        <taxon>Absidia</taxon>
    </lineage>
</organism>
<evidence type="ECO:0000313" key="4">
    <source>
        <dbReference type="Proteomes" id="UP000193560"/>
    </source>
</evidence>
<protein>
    <submittedName>
        <fullName evidence="3">Uncharacterized protein</fullName>
    </submittedName>
</protein>
<proteinExistence type="predicted"/>
<comment type="caution">
    <text evidence="3">The sequence shown here is derived from an EMBL/GenBank/DDBJ whole genome shotgun (WGS) entry which is preliminary data.</text>
</comment>
<dbReference type="AlphaFoldDB" id="A0A1X2IU32"/>
<feature type="compositionally biased region" description="Basic and acidic residues" evidence="1">
    <location>
        <begin position="458"/>
        <end position="470"/>
    </location>
</feature>
<evidence type="ECO:0000256" key="2">
    <source>
        <dbReference type="SAM" id="SignalP"/>
    </source>
</evidence>
<feature type="chain" id="PRO_5012575190" evidence="2">
    <location>
        <begin position="19"/>
        <end position="625"/>
    </location>
</feature>
<dbReference type="EMBL" id="MCGE01000004">
    <property type="protein sequence ID" value="ORZ22287.1"/>
    <property type="molecule type" value="Genomic_DNA"/>
</dbReference>
<dbReference type="Proteomes" id="UP000193560">
    <property type="component" value="Unassembled WGS sequence"/>
</dbReference>
<feature type="signal peptide" evidence="2">
    <location>
        <begin position="1"/>
        <end position="18"/>
    </location>
</feature>
<keyword evidence="2" id="KW-0732">Signal</keyword>
<sequence length="625" mass="71857">MKWRVVMLLLAGVGVIYLASLLQDESYPHPAKIRTSDRIHYAGPGPDTILLSVQPKYLYQTMIYFGQSHREQIVSGTGDMKTGVYGKIRQLRKPIQYLLQHQNDSATGDEWTTLWEHTIDGPITKVSGPPSVDHSKLQFAVLYHTVEDESSRYYIRVYYISNENESFEYKTLILPGTTWIKSFVLEYNCILLQRDPDTYQYRIIDLPRQLTDAPHSMNSKEIILSSSKPGYQVSSMNRLMDQVEKHENVISQLYSPTEDTLRVFSLDVYKARSNFYVTAFLTDNASTVTQLSTLRDETPVSTWHLRNYQMAEDNYNEDDYFRDNGILDIPRTNDNRVRMPSITLSRSTDAKTVAFPIKRTQFMTVDYMDNVNALIEQNNKQKDWLYRNSEGVIIPEYYYWPLDDYKEVYDVYDGDILGLKVNNDGTLLAVWTENNFIYIYKRGAGDDHVIQDNSQQENHNKNDADPVKNDDVDDDEAQGTKKYPHSTTTTTTLPIKSLSLIDHLDVLLGLRLALPSATPAKQHPDLPPRWYLRMVITPHDKSSRQARIDTVDFVNAISSPYEHAGNNYLLVASRTGVQSYMIDTMEPAQELGLGSFITGQWDMLIAMCVIIAAFVFNEYHHYGHL</sequence>
<accession>A0A1X2IU32</accession>
<dbReference type="OrthoDB" id="2153288at2759"/>
<keyword evidence="4" id="KW-1185">Reference proteome</keyword>
<feature type="region of interest" description="Disordered" evidence="1">
    <location>
        <begin position="454"/>
        <end position="489"/>
    </location>
</feature>
<reference evidence="3 4" key="1">
    <citation type="submission" date="2016-07" db="EMBL/GenBank/DDBJ databases">
        <title>Pervasive Adenine N6-methylation of Active Genes in Fungi.</title>
        <authorList>
            <consortium name="DOE Joint Genome Institute"/>
            <person name="Mondo S.J."/>
            <person name="Dannebaum R.O."/>
            <person name="Kuo R.C."/>
            <person name="Labutti K."/>
            <person name="Haridas S."/>
            <person name="Kuo A."/>
            <person name="Salamov A."/>
            <person name="Ahrendt S.R."/>
            <person name="Lipzen A."/>
            <person name="Sullivan W."/>
            <person name="Andreopoulos W.B."/>
            <person name="Clum A."/>
            <person name="Lindquist E."/>
            <person name="Daum C."/>
            <person name="Ramamoorthy G.K."/>
            <person name="Gryganskyi A."/>
            <person name="Culley D."/>
            <person name="Magnuson J.K."/>
            <person name="James T.Y."/>
            <person name="O'Malley M.A."/>
            <person name="Stajich J.E."/>
            <person name="Spatafora J.W."/>
            <person name="Visel A."/>
            <person name="Grigoriev I.V."/>
        </authorList>
    </citation>
    <scope>NUCLEOTIDE SEQUENCE [LARGE SCALE GENOMIC DNA]</scope>
    <source>
        <strain evidence="3 4">NRRL 1336</strain>
    </source>
</reference>
<name>A0A1X2IU32_9FUNG</name>
<evidence type="ECO:0000256" key="1">
    <source>
        <dbReference type="SAM" id="MobiDB-lite"/>
    </source>
</evidence>
<gene>
    <name evidence="3" type="ORF">BCR42DRAFT_447607</name>
</gene>
<evidence type="ECO:0000313" key="3">
    <source>
        <dbReference type="EMBL" id="ORZ22287.1"/>
    </source>
</evidence>